<accession>A0A5R8WQ79</accession>
<comment type="caution">
    <text evidence="1">The sequence shown here is derived from an EMBL/GenBank/DDBJ whole genome shotgun (WGS) entry which is preliminary data.</text>
</comment>
<proteinExistence type="predicted"/>
<organism evidence="1 2">
    <name type="scientific">Hymenobacter jeollabukensis</name>
    <dbReference type="NCBI Taxonomy" id="2025313"/>
    <lineage>
        <taxon>Bacteria</taxon>
        <taxon>Pseudomonadati</taxon>
        <taxon>Bacteroidota</taxon>
        <taxon>Cytophagia</taxon>
        <taxon>Cytophagales</taxon>
        <taxon>Hymenobacteraceae</taxon>
        <taxon>Hymenobacter</taxon>
    </lineage>
</organism>
<dbReference type="Proteomes" id="UP000305517">
    <property type="component" value="Unassembled WGS sequence"/>
</dbReference>
<dbReference type="RefSeq" id="WP_138078926.1">
    <property type="nucleotide sequence ID" value="NZ_VAJM01000006.1"/>
</dbReference>
<dbReference type="OrthoDB" id="884088at2"/>
<dbReference type="AlphaFoldDB" id="A0A5R8WQ79"/>
<name>A0A5R8WQ79_9BACT</name>
<evidence type="ECO:0000313" key="1">
    <source>
        <dbReference type="EMBL" id="TLM91882.1"/>
    </source>
</evidence>
<sequence length="147" mass="16421">MEQQNFLQSIAYALPHFAHPNATEQSVYDALIAYGIDSSLAERIIIFTPTAFGRVLMRHLALAFPSTYRIENEAGQLTDSLLLAEEPVFCAALQLAVHLADADEWQSDIHDEVAYWSAEAGVVSQALVEGYNPQDLKLQELIVHWHV</sequence>
<protein>
    <submittedName>
        <fullName evidence="1">Uncharacterized protein</fullName>
    </submittedName>
</protein>
<gene>
    <name evidence="1" type="ORF">FDY95_15125</name>
</gene>
<keyword evidence="2" id="KW-1185">Reference proteome</keyword>
<dbReference type="EMBL" id="VAJM01000006">
    <property type="protein sequence ID" value="TLM91882.1"/>
    <property type="molecule type" value="Genomic_DNA"/>
</dbReference>
<evidence type="ECO:0000313" key="2">
    <source>
        <dbReference type="Proteomes" id="UP000305517"/>
    </source>
</evidence>
<reference evidence="1 2" key="1">
    <citation type="submission" date="2019-05" db="EMBL/GenBank/DDBJ databases">
        <title>Hymenobacter edaphi sp. nov., isolated from abandoned arsenic-contaminated farmland soil.</title>
        <authorList>
            <person name="Nie L."/>
        </authorList>
    </citation>
    <scope>NUCLEOTIDE SEQUENCE [LARGE SCALE GENOMIC DNA]</scope>
    <source>
        <strain evidence="1 2">1-3-3-8</strain>
    </source>
</reference>